<evidence type="ECO:0000313" key="2">
    <source>
        <dbReference type="EMBL" id="TWT51623.1"/>
    </source>
</evidence>
<protein>
    <submittedName>
        <fullName evidence="2">4-carboxy-2-hydroxymuconate-6-semialdehyde dehydrogenase</fullName>
        <ecNumber evidence="2">1.1.1.312</ecNumber>
    </submittedName>
</protein>
<dbReference type="InterPro" id="IPR000683">
    <property type="entry name" value="Gfo/Idh/MocA-like_OxRdtase_N"/>
</dbReference>
<reference evidence="2 3" key="1">
    <citation type="submission" date="2019-02" db="EMBL/GenBank/DDBJ databases">
        <title>Deep-cultivation of Planctomycetes and their phenomic and genomic characterization uncovers novel biology.</title>
        <authorList>
            <person name="Wiegand S."/>
            <person name="Jogler M."/>
            <person name="Boedeker C."/>
            <person name="Pinto D."/>
            <person name="Vollmers J."/>
            <person name="Rivas-Marin E."/>
            <person name="Kohn T."/>
            <person name="Peeters S.H."/>
            <person name="Heuer A."/>
            <person name="Rast P."/>
            <person name="Oberbeckmann S."/>
            <person name="Bunk B."/>
            <person name="Jeske O."/>
            <person name="Meyerdierks A."/>
            <person name="Storesund J.E."/>
            <person name="Kallscheuer N."/>
            <person name="Luecker S."/>
            <person name="Lage O.M."/>
            <person name="Pohl T."/>
            <person name="Merkel B.J."/>
            <person name="Hornburger P."/>
            <person name="Mueller R.-W."/>
            <person name="Bruemmer F."/>
            <person name="Labrenz M."/>
            <person name="Spormann A.M."/>
            <person name="Op Den Camp H."/>
            <person name="Overmann J."/>
            <person name="Amann R."/>
            <person name="Jetten M.S.M."/>
            <person name="Mascher T."/>
            <person name="Medema M.H."/>
            <person name="Devos D.P."/>
            <person name="Kaster A.-K."/>
            <person name="Ovreas L."/>
            <person name="Rohde M."/>
            <person name="Galperin M.Y."/>
            <person name="Jogler C."/>
        </authorList>
    </citation>
    <scope>NUCLEOTIDE SEQUENCE [LARGE SCALE GENOMIC DNA]</scope>
    <source>
        <strain evidence="2 3">KOR42</strain>
    </source>
</reference>
<dbReference type="Gene3D" id="3.40.50.720">
    <property type="entry name" value="NAD(P)-binding Rossmann-like Domain"/>
    <property type="match status" value="1"/>
</dbReference>
<dbReference type="SUPFAM" id="SSF51735">
    <property type="entry name" value="NAD(P)-binding Rossmann-fold domains"/>
    <property type="match status" value="1"/>
</dbReference>
<dbReference type="SUPFAM" id="SSF55347">
    <property type="entry name" value="Glyceraldehyde-3-phosphate dehydrogenase-like, C-terminal domain"/>
    <property type="match status" value="1"/>
</dbReference>
<dbReference type="PANTHER" id="PTHR43377:SF1">
    <property type="entry name" value="BILIVERDIN REDUCTASE A"/>
    <property type="match status" value="1"/>
</dbReference>
<dbReference type="GO" id="GO:0050606">
    <property type="term" value="F:4-carboxy-2-hydroxymuconate semialdehyde hemiacetal dehydrogenase activity"/>
    <property type="evidence" value="ECO:0007669"/>
    <property type="project" value="UniProtKB-EC"/>
</dbReference>
<proteinExistence type="predicted"/>
<name>A0A5C5WNN4_9PLAN</name>
<dbReference type="PANTHER" id="PTHR43377">
    <property type="entry name" value="BILIVERDIN REDUCTASE A"/>
    <property type="match status" value="1"/>
</dbReference>
<dbReference type="Gene3D" id="3.30.360.10">
    <property type="entry name" value="Dihydrodipicolinate Reductase, domain 2"/>
    <property type="match status" value="1"/>
</dbReference>
<dbReference type="EMBL" id="SIHI01000012">
    <property type="protein sequence ID" value="TWT51623.1"/>
    <property type="molecule type" value="Genomic_DNA"/>
</dbReference>
<keyword evidence="3" id="KW-1185">Reference proteome</keyword>
<evidence type="ECO:0000259" key="1">
    <source>
        <dbReference type="Pfam" id="PF01408"/>
    </source>
</evidence>
<dbReference type="OrthoDB" id="9783105at2"/>
<gene>
    <name evidence="2" type="primary">ligC_2</name>
    <name evidence="2" type="ORF">KOR42_35110</name>
</gene>
<feature type="domain" description="Gfo/Idh/MocA-like oxidoreductase N-terminal" evidence="1">
    <location>
        <begin position="3"/>
        <end position="135"/>
    </location>
</feature>
<evidence type="ECO:0000313" key="3">
    <source>
        <dbReference type="Proteomes" id="UP000317243"/>
    </source>
</evidence>
<dbReference type="Pfam" id="PF01408">
    <property type="entry name" value="GFO_IDH_MocA"/>
    <property type="match status" value="1"/>
</dbReference>
<keyword evidence="2" id="KW-0560">Oxidoreductase</keyword>
<dbReference type="GO" id="GO:0000166">
    <property type="term" value="F:nucleotide binding"/>
    <property type="evidence" value="ECO:0007669"/>
    <property type="project" value="InterPro"/>
</dbReference>
<accession>A0A5C5WNN4</accession>
<comment type="caution">
    <text evidence="2">The sequence shown here is derived from an EMBL/GenBank/DDBJ whole genome shotgun (WGS) entry which is preliminary data.</text>
</comment>
<dbReference type="InterPro" id="IPR051450">
    <property type="entry name" value="Gfo/Idh/MocA_Oxidoreductases"/>
</dbReference>
<organism evidence="2 3">
    <name type="scientific">Thalassoglobus neptunius</name>
    <dbReference type="NCBI Taxonomy" id="1938619"/>
    <lineage>
        <taxon>Bacteria</taxon>
        <taxon>Pseudomonadati</taxon>
        <taxon>Planctomycetota</taxon>
        <taxon>Planctomycetia</taxon>
        <taxon>Planctomycetales</taxon>
        <taxon>Planctomycetaceae</taxon>
        <taxon>Thalassoglobus</taxon>
    </lineage>
</organism>
<dbReference type="EC" id="1.1.1.312" evidence="2"/>
<dbReference type="InterPro" id="IPR036291">
    <property type="entry name" value="NAD(P)-bd_dom_sf"/>
</dbReference>
<dbReference type="AlphaFoldDB" id="A0A5C5WNN4"/>
<dbReference type="Proteomes" id="UP000317243">
    <property type="component" value="Unassembled WGS sequence"/>
</dbReference>
<dbReference type="RefSeq" id="WP_146510960.1">
    <property type="nucleotide sequence ID" value="NZ_SIHI01000012.1"/>
</dbReference>
<sequence length="352" mass="38360">MNVKIGIVGLGFMGMTHFEATKSVSGGNVVAFCTRDQKKRSGDWSSIQGNFGPRGSEQTDLTGVTAYASRQELLANPEIDLVHICLPTDQHESAAIEAMQAGKHVLVEKPIAIGLDAAERMLKVSKETGKMLMVAQVLPYFPEFQWAHQAVASGKYGKLEAASFRRVIAPPDWSSDIKDFRKLGGWGIDLHIHDNHYIGLLCGIPSRVFSRGMLRDGFVHHVCTQYLYDDPDLTVSCVSGGIAAGQLKFAQSFELMLEEATIQFDCGTYGEEWVVNRPLTLIPNAGPIETPDPGGTGEWCAAFTNEIQDAVRAVQEGEVPRVLSAELACDALRLCYAEAESIRTASPVDVDK</sequence>